<gene>
    <name evidence="8" type="ORF">ETF27_07750</name>
</gene>
<proteinExistence type="inferred from homology"/>
<evidence type="ECO:0000256" key="3">
    <source>
        <dbReference type="ARBA" id="ARBA00013194"/>
    </source>
</evidence>
<dbReference type="AlphaFoldDB" id="A0A5C8GFZ7"/>
<dbReference type="SUPFAM" id="SSF50891">
    <property type="entry name" value="Cyclophilin-like"/>
    <property type="match status" value="1"/>
</dbReference>
<evidence type="ECO:0000256" key="6">
    <source>
        <dbReference type="SAM" id="SignalP"/>
    </source>
</evidence>
<sequence length="233" mass="26151">METNRMKLILSSLLLLFASLSAQGQNEQKQTEILLETDSGNIRIRLYDETPLHRDNFIRQVESGAYDGVLFHRVISDFMVQTGDLGSKTALPGQPLGDTPEAYSVPAEFRYPRLIHKRGAVAAARESDEVNPERASSSTQFYIVWGRKFTDDGLDKVQERLNRATDSTVQMSPATRDIYKNIGGTPHLDGSYTVFGEVVEGLDVVERIQRAETDANDRPIADIHIRKAMLVRQ</sequence>
<evidence type="ECO:0000259" key="7">
    <source>
        <dbReference type="PROSITE" id="PS50072"/>
    </source>
</evidence>
<dbReference type="Proteomes" id="UP000321612">
    <property type="component" value="Unassembled WGS sequence"/>
</dbReference>
<name>A0A5C8GFZ7_9BACT</name>
<dbReference type="Pfam" id="PF00160">
    <property type="entry name" value="Pro_isomerase"/>
    <property type="match status" value="1"/>
</dbReference>
<organism evidence="8 9">
    <name type="scientific">Prevotella brunnea</name>
    <dbReference type="NCBI Taxonomy" id="2508867"/>
    <lineage>
        <taxon>Bacteria</taxon>
        <taxon>Pseudomonadati</taxon>
        <taxon>Bacteroidota</taxon>
        <taxon>Bacteroidia</taxon>
        <taxon>Bacteroidales</taxon>
        <taxon>Prevotellaceae</taxon>
        <taxon>Prevotella</taxon>
    </lineage>
</organism>
<dbReference type="PANTHER" id="PTHR45625:SF4">
    <property type="entry name" value="PEPTIDYLPROLYL ISOMERASE DOMAIN AND WD REPEAT-CONTAINING PROTEIN 1"/>
    <property type="match status" value="1"/>
</dbReference>
<dbReference type="InterPro" id="IPR002130">
    <property type="entry name" value="Cyclophilin-type_PPIase_dom"/>
</dbReference>
<keyword evidence="4" id="KW-0697">Rotamase</keyword>
<evidence type="ECO:0000256" key="5">
    <source>
        <dbReference type="ARBA" id="ARBA00023235"/>
    </source>
</evidence>
<reference evidence="9" key="1">
    <citation type="submission" date="2019-05" db="EMBL/GenBank/DDBJ databases">
        <title>Prevotella brunnea sp. nov., isolated from a wound of a patient.</title>
        <authorList>
            <person name="Buhl M."/>
        </authorList>
    </citation>
    <scope>NUCLEOTIDE SEQUENCE [LARGE SCALE GENOMIC DNA]</scope>
    <source>
        <strain evidence="9">A2672</strain>
    </source>
</reference>
<dbReference type="InterPro" id="IPR024936">
    <property type="entry name" value="Cyclophilin-type_PPIase"/>
</dbReference>
<evidence type="ECO:0000313" key="9">
    <source>
        <dbReference type="Proteomes" id="UP000321612"/>
    </source>
</evidence>
<dbReference type="PROSITE" id="PS50072">
    <property type="entry name" value="CSA_PPIASE_2"/>
    <property type="match status" value="1"/>
</dbReference>
<comment type="caution">
    <text evidence="8">The sequence shown here is derived from an EMBL/GenBank/DDBJ whole genome shotgun (WGS) entry which is preliminary data.</text>
</comment>
<evidence type="ECO:0000256" key="2">
    <source>
        <dbReference type="ARBA" id="ARBA00007365"/>
    </source>
</evidence>
<dbReference type="PROSITE" id="PS00170">
    <property type="entry name" value="CSA_PPIASE_1"/>
    <property type="match status" value="1"/>
</dbReference>
<evidence type="ECO:0000256" key="4">
    <source>
        <dbReference type="ARBA" id="ARBA00023110"/>
    </source>
</evidence>
<dbReference type="RefSeq" id="WP_147785668.1">
    <property type="nucleotide sequence ID" value="NZ_SDIK01000056.1"/>
</dbReference>
<dbReference type="Gene3D" id="2.40.100.10">
    <property type="entry name" value="Cyclophilin-like"/>
    <property type="match status" value="1"/>
</dbReference>
<dbReference type="CDD" id="cd00317">
    <property type="entry name" value="cyclophilin"/>
    <property type="match status" value="1"/>
</dbReference>
<keyword evidence="6" id="KW-0732">Signal</keyword>
<dbReference type="EMBL" id="SDIK01000056">
    <property type="protein sequence ID" value="TXJ60860.1"/>
    <property type="molecule type" value="Genomic_DNA"/>
</dbReference>
<comment type="similarity">
    <text evidence="2">Belongs to the cyclophilin-type PPIase family.</text>
</comment>
<comment type="function">
    <text evidence="1">PPIases accelerate the folding of proteins. It catalyzes the cis-trans isomerization of proline imidic peptide bonds in oligopeptides.</text>
</comment>
<accession>A0A5C8GFZ7</accession>
<dbReference type="InterPro" id="IPR020892">
    <property type="entry name" value="Cyclophilin-type_PPIase_CS"/>
</dbReference>
<protein>
    <recommendedName>
        <fullName evidence="3">peptidylprolyl isomerase</fullName>
        <ecNumber evidence="3">5.2.1.8</ecNumber>
    </recommendedName>
</protein>
<dbReference type="PANTHER" id="PTHR45625">
    <property type="entry name" value="PEPTIDYL-PROLYL CIS-TRANS ISOMERASE-RELATED"/>
    <property type="match status" value="1"/>
</dbReference>
<evidence type="ECO:0000256" key="1">
    <source>
        <dbReference type="ARBA" id="ARBA00002388"/>
    </source>
</evidence>
<evidence type="ECO:0000313" key="8">
    <source>
        <dbReference type="EMBL" id="TXJ60860.1"/>
    </source>
</evidence>
<keyword evidence="9" id="KW-1185">Reference proteome</keyword>
<feature type="signal peptide" evidence="6">
    <location>
        <begin position="1"/>
        <end position="24"/>
    </location>
</feature>
<feature type="chain" id="PRO_5022840934" description="peptidylprolyl isomerase" evidence="6">
    <location>
        <begin position="25"/>
        <end position="233"/>
    </location>
</feature>
<dbReference type="EC" id="5.2.1.8" evidence="3"/>
<dbReference type="OrthoDB" id="9807797at2"/>
<dbReference type="PIRSF" id="PIRSF001467">
    <property type="entry name" value="Peptidylpro_ismrse"/>
    <property type="match status" value="1"/>
</dbReference>
<dbReference type="InterPro" id="IPR029000">
    <property type="entry name" value="Cyclophilin-like_dom_sf"/>
</dbReference>
<dbReference type="GO" id="GO:0006457">
    <property type="term" value="P:protein folding"/>
    <property type="evidence" value="ECO:0007669"/>
    <property type="project" value="InterPro"/>
</dbReference>
<dbReference type="InterPro" id="IPR044666">
    <property type="entry name" value="Cyclophilin_A-like"/>
</dbReference>
<feature type="domain" description="PPIase cyclophilin-type" evidence="7">
    <location>
        <begin position="36"/>
        <end position="230"/>
    </location>
</feature>
<keyword evidence="5 8" id="KW-0413">Isomerase</keyword>
<dbReference type="GO" id="GO:0003755">
    <property type="term" value="F:peptidyl-prolyl cis-trans isomerase activity"/>
    <property type="evidence" value="ECO:0007669"/>
    <property type="project" value="UniProtKB-KW"/>
</dbReference>